<dbReference type="Pfam" id="PF00514">
    <property type="entry name" value="Arm"/>
    <property type="match status" value="2"/>
</dbReference>
<dbReference type="InterPro" id="IPR011989">
    <property type="entry name" value="ARM-like"/>
</dbReference>
<dbReference type="Gene3D" id="1.25.10.10">
    <property type="entry name" value="Leucine-rich Repeat Variant"/>
    <property type="match status" value="1"/>
</dbReference>
<dbReference type="GO" id="GO:0015031">
    <property type="term" value="P:protein transport"/>
    <property type="evidence" value="ECO:0007669"/>
    <property type="project" value="UniProtKB-KW"/>
</dbReference>
<dbReference type="GeneID" id="31359296"/>
<comment type="similarity">
    <text evidence="1">Belongs to the importin alpha family.</text>
</comment>
<dbReference type="InParanoid" id="D3B6Q5"/>
<keyword evidence="2" id="KW-0813">Transport</keyword>
<dbReference type="PROSITE" id="PS50176">
    <property type="entry name" value="ARM_REPEAT"/>
    <property type="match status" value="1"/>
</dbReference>
<comment type="caution">
    <text evidence="5">The sequence shown here is derived from an EMBL/GenBank/DDBJ whole genome shotgun (WGS) entry which is preliminary data.</text>
</comment>
<dbReference type="OMA" id="EANDWIF"/>
<dbReference type="STRING" id="670386.D3B6Q5"/>
<dbReference type="RefSeq" id="XP_020435142.1">
    <property type="nucleotide sequence ID" value="XM_020574728.1"/>
</dbReference>
<evidence type="ECO:0000256" key="1">
    <source>
        <dbReference type="ARBA" id="ARBA00010394"/>
    </source>
</evidence>
<dbReference type="InterPro" id="IPR016024">
    <property type="entry name" value="ARM-type_fold"/>
</dbReference>
<keyword evidence="3" id="KW-0653">Protein transport</keyword>
<protein>
    <submittedName>
        <fullName evidence="5">Uncharacterized protein</fullName>
    </submittedName>
</protein>
<dbReference type="SMART" id="SM00185">
    <property type="entry name" value="ARM"/>
    <property type="match status" value="4"/>
</dbReference>
<evidence type="ECO:0000313" key="6">
    <source>
        <dbReference type="Proteomes" id="UP000001396"/>
    </source>
</evidence>
<dbReference type="EMBL" id="ADBJ01000017">
    <property type="protein sequence ID" value="EFA83025.1"/>
    <property type="molecule type" value="Genomic_DNA"/>
</dbReference>
<dbReference type="Proteomes" id="UP000001396">
    <property type="component" value="Unassembled WGS sequence"/>
</dbReference>
<reference evidence="5 6" key="1">
    <citation type="journal article" date="2011" name="Genome Res.">
        <title>Phylogeny-wide analysis of social amoeba genomes highlights ancient origins for complex intercellular communication.</title>
        <authorList>
            <person name="Heidel A.J."/>
            <person name="Lawal H.M."/>
            <person name="Felder M."/>
            <person name="Schilde C."/>
            <person name="Helps N.R."/>
            <person name="Tunggal B."/>
            <person name="Rivero F."/>
            <person name="John U."/>
            <person name="Schleicher M."/>
            <person name="Eichinger L."/>
            <person name="Platzer M."/>
            <person name="Noegel A.A."/>
            <person name="Schaap P."/>
            <person name="Gloeckner G."/>
        </authorList>
    </citation>
    <scope>NUCLEOTIDE SEQUENCE [LARGE SCALE GENOMIC DNA]</scope>
    <source>
        <strain evidence="6">ATCC 26659 / Pp 5 / PN500</strain>
    </source>
</reference>
<sequence length="341" mass="38583">MESLEDDKISKMRLSLNDFYSGDNQKVLQATKHIRTISSTESLEHMQLIIDYGLIARLLEIVQIGIDEIKFESAWALTNIAAGSTEQTTAAVEQGCIPIFIELLKSPNINLAEQALWCLGNISAENIEMRDLVISENTIDRIVEKYLPFISIGLSDNDQEVLIDSMCTLMHLSDEANDWIFEHFIDLKVIPRIVKYLDSSYLNSIVLPAIKIIGNMVSSDDEKVTQHVLDSDVVPHLKSIINHKKTSIRKYVFFSISNISAGTKTQVDTLIQSDILKLVINHVESASAVKTNEVTDIYALKEILKIEEGTLRQEQYTEILRDAYILQQKSEKQDRDINLLS</sequence>
<organism evidence="5 6">
    <name type="scientific">Heterostelium pallidum (strain ATCC 26659 / Pp 5 / PN500)</name>
    <name type="common">Cellular slime mold</name>
    <name type="synonym">Polysphondylium pallidum</name>
    <dbReference type="NCBI Taxonomy" id="670386"/>
    <lineage>
        <taxon>Eukaryota</taxon>
        <taxon>Amoebozoa</taxon>
        <taxon>Evosea</taxon>
        <taxon>Eumycetozoa</taxon>
        <taxon>Dictyostelia</taxon>
        <taxon>Acytosteliales</taxon>
        <taxon>Acytosteliaceae</taxon>
        <taxon>Heterostelium</taxon>
    </lineage>
</organism>
<evidence type="ECO:0000313" key="5">
    <source>
        <dbReference type="EMBL" id="EFA83025.1"/>
    </source>
</evidence>
<feature type="repeat" description="ARM" evidence="4">
    <location>
        <begin position="95"/>
        <end position="126"/>
    </location>
</feature>
<name>D3B6Q5_HETP5</name>
<evidence type="ECO:0000256" key="4">
    <source>
        <dbReference type="PROSITE-ProRule" id="PRU00259"/>
    </source>
</evidence>
<dbReference type="AlphaFoldDB" id="D3B6Q5"/>
<keyword evidence="6" id="KW-1185">Reference proteome</keyword>
<dbReference type="PANTHER" id="PTHR23316">
    <property type="entry name" value="IMPORTIN ALPHA"/>
    <property type="match status" value="1"/>
</dbReference>
<dbReference type="InterPro" id="IPR000225">
    <property type="entry name" value="Armadillo"/>
</dbReference>
<gene>
    <name evidence="5" type="ORF">PPL_03809</name>
</gene>
<accession>D3B6Q5</accession>
<dbReference type="SUPFAM" id="SSF48371">
    <property type="entry name" value="ARM repeat"/>
    <property type="match status" value="1"/>
</dbReference>
<evidence type="ECO:0000256" key="3">
    <source>
        <dbReference type="ARBA" id="ARBA00022927"/>
    </source>
</evidence>
<evidence type="ECO:0000256" key="2">
    <source>
        <dbReference type="ARBA" id="ARBA00022448"/>
    </source>
</evidence>
<proteinExistence type="inferred from homology"/>